<evidence type="ECO:0000256" key="5">
    <source>
        <dbReference type="HAMAP-Rule" id="MF_00340"/>
    </source>
</evidence>
<proteinExistence type="inferred from homology"/>
<evidence type="ECO:0000256" key="4">
    <source>
        <dbReference type="ARBA" id="ARBA00035178"/>
    </source>
</evidence>
<comment type="caution">
    <text evidence="7">The sequence shown here is derived from an EMBL/GenBank/DDBJ whole genome shotgun (WGS) entry which is preliminary data.</text>
</comment>
<protein>
    <recommendedName>
        <fullName evidence="4 5">Large ribosomal subunit protein bL32</fullName>
    </recommendedName>
</protein>
<dbReference type="GO" id="GO:0006412">
    <property type="term" value="P:translation"/>
    <property type="evidence" value="ECO:0007669"/>
    <property type="project" value="UniProtKB-UniRule"/>
</dbReference>
<reference evidence="7 8" key="1">
    <citation type="submission" date="2017-09" db="EMBL/GenBank/DDBJ databases">
        <title>Depth-based differentiation of microbial function through sediment-hosted aquifers and enrichment of novel symbionts in the deep terrestrial subsurface.</title>
        <authorList>
            <person name="Probst A.J."/>
            <person name="Ladd B."/>
            <person name="Jarett J.K."/>
            <person name="Geller-Mcgrath D.E."/>
            <person name="Sieber C.M."/>
            <person name="Emerson J.B."/>
            <person name="Anantharaman K."/>
            <person name="Thomas B.C."/>
            <person name="Malmstrom R."/>
            <person name="Stieglmeier M."/>
            <person name="Klingl A."/>
            <person name="Woyke T."/>
            <person name="Ryan C.M."/>
            <person name="Banfield J.F."/>
        </authorList>
    </citation>
    <scope>NUCLEOTIDE SEQUENCE [LARGE SCALE GENOMIC DNA]</scope>
    <source>
        <strain evidence="7">CG23_combo_of_CG06-09_8_20_14_all_36_125</strain>
    </source>
</reference>
<dbReference type="AlphaFoldDB" id="A0A2G9YZK4"/>
<gene>
    <name evidence="5" type="primary">rpmF</name>
    <name evidence="7" type="ORF">COX33_00735</name>
</gene>
<dbReference type="GO" id="GO:0015934">
    <property type="term" value="C:large ribosomal subunit"/>
    <property type="evidence" value="ECO:0007669"/>
    <property type="project" value="InterPro"/>
</dbReference>
<feature type="region of interest" description="Disordered" evidence="6">
    <location>
        <begin position="64"/>
        <end position="98"/>
    </location>
</feature>
<dbReference type="EMBL" id="PCRR01000018">
    <property type="protein sequence ID" value="PIP24652.1"/>
    <property type="molecule type" value="Genomic_DNA"/>
</dbReference>
<sequence>MGVPKQRHTKSRRNKRRMHLFVRMPSLVSCPKCGKPRFPHTVCPNCGYYKGIEVIDVLKKLTKKEKKKREKEMKAKEGEEKKEAKEAKPLTWERLSKK</sequence>
<evidence type="ECO:0000256" key="6">
    <source>
        <dbReference type="SAM" id="MobiDB-lite"/>
    </source>
</evidence>
<dbReference type="InterPro" id="IPR044957">
    <property type="entry name" value="Ribosomal_bL32_bact"/>
</dbReference>
<dbReference type="HAMAP" id="MF_00340">
    <property type="entry name" value="Ribosomal_bL32"/>
    <property type="match status" value="1"/>
</dbReference>
<dbReference type="PANTHER" id="PTHR35534:SF1">
    <property type="entry name" value="LARGE RIBOSOMAL SUBUNIT PROTEIN BL32"/>
    <property type="match status" value="1"/>
</dbReference>
<evidence type="ECO:0000313" key="8">
    <source>
        <dbReference type="Proteomes" id="UP000237258"/>
    </source>
</evidence>
<comment type="similarity">
    <text evidence="1 5">Belongs to the bacterial ribosomal protein bL32 family.</text>
</comment>
<dbReference type="GO" id="GO:0003735">
    <property type="term" value="F:structural constituent of ribosome"/>
    <property type="evidence" value="ECO:0007669"/>
    <property type="project" value="InterPro"/>
</dbReference>
<dbReference type="Proteomes" id="UP000237258">
    <property type="component" value="Unassembled WGS sequence"/>
</dbReference>
<dbReference type="NCBIfam" id="TIGR01031">
    <property type="entry name" value="rpmF_bact"/>
    <property type="match status" value="1"/>
</dbReference>
<name>A0A2G9YZK4_9BACT</name>
<evidence type="ECO:0000313" key="7">
    <source>
        <dbReference type="EMBL" id="PIP24652.1"/>
    </source>
</evidence>
<dbReference type="InterPro" id="IPR002677">
    <property type="entry name" value="Ribosomal_bL32"/>
</dbReference>
<dbReference type="PANTHER" id="PTHR35534">
    <property type="entry name" value="50S RIBOSOMAL PROTEIN L32"/>
    <property type="match status" value="1"/>
</dbReference>
<feature type="compositionally biased region" description="Basic and acidic residues" evidence="6">
    <location>
        <begin position="70"/>
        <end position="88"/>
    </location>
</feature>
<dbReference type="Pfam" id="PF01783">
    <property type="entry name" value="Ribosomal_L32p"/>
    <property type="match status" value="1"/>
</dbReference>
<organism evidence="7 8">
    <name type="scientific">Candidatus Nealsonbacteria bacterium CG23_combo_of_CG06-09_8_20_14_all_36_125</name>
    <dbReference type="NCBI Taxonomy" id="1974719"/>
    <lineage>
        <taxon>Bacteria</taxon>
        <taxon>Candidatus Nealsoniibacteriota</taxon>
    </lineage>
</organism>
<dbReference type="SUPFAM" id="SSF57829">
    <property type="entry name" value="Zn-binding ribosomal proteins"/>
    <property type="match status" value="1"/>
</dbReference>
<keyword evidence="2 5" id="KW-0689">Ribosomal protein</keyword>
<keyword evidence="3 5" id="KW-0687">Ribonucleoprotein</keyword>
<evidence type="ECO:0000256" key="1">
    <source>
        <dbReference type="ARBA" id="ARBA00008560"/>
    </source>
</evidence>
<accession>A0A2G9YZK4</accession>
<evidence type="ECO:0000256" key="2">
    <source>
        <dbReference type="ARBA" id="ARBA00022980"/>
    </source>
</evidence>
<dbReference type="InterPro" id="IPR011332">
    <property type="entry name" value="Ribosomal_zn-bd"/>
</dbReference>
<evidence type="ECO:0000256" key="3">
    <source>
        <dbReference type="ARBA" id="ARBA00023274"/>
    </source>
</evidence>